<keyword evidence="3" id="KW-1185">Reference proteome</keyword>
<organism evidence="2 3">
    <name type="scientific">Dendryphion nanum</name>
    <dbReference type="NCBI Taxonomy" id="256645"/>
    <lineage>
        <taxon>Eukaryota</taxon>
        <taxon>Fungi</taxon>
        <taxon>Dikarya</taxon>
        <taxon>Ascomycota</taxon>
        <taxon>Pezizomycotina</taxon>
        <taxon>Dothideomycetes</taxon>
        <taxon>Pleosporomycetidae</taxon>
        <taxon>Pleosporales</taxon>
        <taxon>Torulaceae</taxon>
        <taxon>Dendryphion</taxon>
    </lineage>
</organism>
<evidence type="ECO:0000313" key="3">
    <source>
        <dbReference type="Proteomes" id="UP000700596"/>
    </source>
</evidence>
<evidence type="ECO:0000313" key="2">
    <source>
        <dbReference type="EMBL" id="KAH7126599.1"/>
    </source>
</evidence>
<accession>A0A9P9DX00</accession>
<protein>
    <submittedName>
        <fullName evidence="2">Uncharacterized protein</fullName>
    </submittedName>
</protein>
<dbReference type="EMBL" id="JAGMWT010000006">
    <property type="protein sequence ID" value="KAH7126599.1"/>
    <property type="molecule type" value="Genomic_DNA"/>
</dbReference>
<dbReference type="Proteomes" id="UP000700596">
    <property type="component" value="Unassembled WGS sequence"/>
</dbReference>
<dbReference type="AlphaFoldDB" id="A0A9P9DX00"/>
<name>A0A9P9DX00_9PLEO</name>
<gene>
    <name evidence="2" type="ORF">B0J11DRAFT_604333</name>
</gene>
<evidence type="ECO:0000256" key="1">
    <source>
        <dbReference type="SAM" id="Coils"/>
    </source>
</evidence>
<sequence length="408" mass="46984">MKWTKNAKPSPDDYDRRISSFLDRVGESSWKNILTRKDPLQELFDLVSRLQEQQSRTEHEYSVQKAAYNAQAHALRETEKARKDLLDINETLGRDLDEEQHKLQQVLRDYDDLIIRHGQEMERLKTRHETTTSTLKFEHGLTIKSLKDENKTEQDRLVSQLLINQPDSEEWEDDKLKLGFLKLHRLVNDLASPRRTELHFPEHGNIGPDIDYDGFFAKNSRAKGHYLIKSVVWRILRSQLFGSPFGFGALGPSTGREELLKQFGLWGETCLTSVVSARTETDMLKIFEHSKLANRWRKITFQSISSTDETGKRPVDKLRESNIATTNAKIIDYLRAVAALSHRTVGSDIEKEVRQVTEVAERMALQCGIHSAQLILEHPTVWESDPAPALVKITYDQGVSRQVIVHHK</sequence>
<feature type="coiled-coil region" evidence="1">
    <location>
        <begin position="89"/>
        <end position="116"/>
    </location>
</feature>
<keyword evidence="1" id="KW-0175">Coiled coil</keyword>
<proteinExistence type="predicted"/>
<reference evidence="2" key="1">
    <citation type="journal article" date="2021" name="Nat. Commun.">
        <title>Genetic determinants of endophytism in the Arabidopsis root mycobiome.</title>
        <authorList>
            <person name="Mesny F."/>
            <person name="Miyauchi S."/>
            <person name="Thiergart T."/>
            <person name="Pickel B."/>
            <person name="Atanasova L."/>
            <person name="Karlsson M."/>
            <person name="Huettel B."/>
            <person name="Barry K.W."/>
            <person name="Haridas S."/>
            <person name="Chen C."/>
            <person name="Bauer D."/>
            <person name="Andreopoulos W."/>
            <person name="Pangilinan J."/>
            <person name="LaButti K."/>
            <person name="Riley R."/>
            <person name="Lipzen A."/>
            <person name="Clum A."/>
            <person name="Drula E."/>
            <person name="Henrissat B."/>
            <person name="Kohler A."/>
            <person name="Grigoriev I.V."/>
            <person name="Martin F.M."/>
            <person name="Hacquard S."/>
        </authorList>
    </citation>
    <scope>NUCLEOTIDE SEQUENCE</scope>
    <source>
        <strain evidence="2">MPI-CAGE-CH-0243</strain>
    </source>
</reference>
<dbReference type="OrthoDB" id="5383650at2759"/>
<comment type="caution">
    <text evidence="2">The sequence shown here is derived from an EMBL/GenBank/DDBJ whole genome shotgun (WGS) entry which is preliminary data.</text>
</comment>